<name>A0ABU2LWD6_9ACTN</name>
<reference evidence="3" key="1">
    <citation type="submission" date="2023-07" db="EMBL/GenBank/DDBJ databases">
        <title>30 novel species of actinomycetes from the DSMZ collection.</title>
        <authorList>
            <person name="Nouioui I."/>
        </authorList>
    </citation>
    <scope>NUCLEOTIDE SEQUENCE [LARGE SCALE GENOMIC DNA]</scope>
    <source>
        <strain evidence="3">DSM 44918</strain>
    </source>
</reference>
<evidence type="ECO:0000313" key="2">
    <source>
        <dbReference type="EMBL" id="MDT0321906.1"/>
    </source>
</evidence>
<feature type="domain" description="LexA repressor DNA-binding" evidence="1">
    <location>
        <begin position="3"/>
        <end position="57"/>
    </location>
</feature>
<dbReference type="EMBL" id="JAVREM010000049">
    <property type="protein sequence ID" value="MDT0321906.1"/>
    <property type="molecule type" value="Genomic_DNA"/>
</dbReference>
<dbReference type="RefSeq" id="WP_311602256.1">
    <property type="nucleotide sequence ID" value="NZ_JAVREM010000049.1"/>
</dbReference>
<comment type="caution">
    <text evidence="2">The sequence shown here is derived from an EMBL/GenBank/DDBJ whole genome shotgun (WGS) entry which is preliminary data.</text>
</comment>
<keyword evidence="3" id="KW-1185">Reference proteome</keyword>
<dbReference type="InterPro" id="IPR036390">
    <property type="entry name" value="WH_DNA-bd_sf"/>
</dbReference>
<dbReference type="InterPro" id="IPR036388">
    <property type="entry name" value="WH-like_DNA-bd_sf"/>
</dbReference>
<gene>
    <name evidence="2" type="ORF">RNC47_26575</name>
</gene>
<evidence type="ECO:0000259" key="1">
    <source>
        <dbReference type="Pfam" id="PF01726"/>
    </source>
</evidence>
<dbReference type="SUPFAM" id="SSF46785">
    <property type="entry name" value="Winged helix' DNA-binding domain"/>
    <property type="match status" value="1"/>
</dbReference>
<dbReference type="Pfam" id="PF01726">
    <property type="entry name" value="LexA_DNA_bind"/>
    <property type="match status" value="1"/>
</dbReference>
<protein>
    <recommendedName>
        <fullName evidence="1">LexA repressor DNA-binding domain-containing protein</fullName>
    </recommendedName>
</protein>
<sequence length="69" mass="8009">MTTDRQDRILHTIRDQIADRGEAPTIREIGRRVGLSSPSSVLYHLWQMGRQGVIRRSGQGRSLRYLPHR</sequence>
<organism evidence="2 3">
    <name type="scientific">Streptomyces millisiae</name>
    <dbReference type="NCBI Taxonomy" id="3075542"/>
    <lineage>
        <taxon>Bacteria</taxon>
        <taxon>Bacillati</taxon>
        <taxon>Actinomycetota</taxon>
        <taxon>Actinomycetes</taxon>
        <taxon>Kitasatosporales</taxon>
        <taxon>Streptomycetaceae</taxon>
        <taxon>Streptomyces</taxon>
    </lineage>
</organism>
<evidence type="ECO:0000313" key="3">
    <source>
        <dbReference type="Proteomes" id="UP001183420"/>
    </source>
</evidence>
<dbReference type="Proteomes" id="UP001183420">
    <property type="component" value="Unassembled WGS sequence"/>
</dbReference>
<dbReference type="InterPro" id="IPR006199">
    <property type="entry name" value="LexA_DNA-bd_dom"/>
</dbReference>
<proteinExistence type="predicted"/>
<dbReference type="Gene3D" id="1.10.10.10">
    <property type="entry name" value="Winged helix-like DNA-binding domain superfamily/Winged helix DNA-binding domain"/>
    <property type="match status" value="1"/>
</dbReference>
<accession>A0ABU2LWD6</accession>